<dbReference type="GO" id="GO:0005886">
    <property type="term" value="C:plasma membrane"/>
    <property type="evidence" value="ECO:0007669"/>
    <property type="project" value="UniProtKB-SubCell"/>
</dbReference>
<accession>A0A523VXM3</accession>
<name>A0A523VXM3_UNCAE</name>
<evidence type="ECO:0000256" key="10">
    <source>
        <dbReference type="ARBA" id="ARBA00035686"/>
    </source>
</evidence>
<sequence length="324" mass="34421">MPFLDRFSKQVSQLIRYREFGAIVGFIIIFAIFSFLSKQFLTLPSLAGIFTIAAELGIISIGIAFLMISGEFDLSVGSIFAIAAMTFALLANAGLHPVIVFFIIVGITSGIGLVNGVITLRTGIPSFITTLGMMMFWRGVLLAISGGFTISYSGDSTFINVLSLRFAGGFRTSALWLIGLMVLFGIILGRTRYGNWVFATGDNKEVARAMGVNPDRVKLINFMFSGLLAGFAGCVNFGRFKLVDPTMGMGMELEAISAAVIGGTLLSGGYGSIVGAFIGAVLIGMVRSGLILAGAPAYWYQAFIGIILIVAAIINVKVRRIVAG</sequence>
<evidence type="ECO:0000256" key="11">
    <source>
        <dbReference type="SAM" id="Phobius"/>
    </source>
</evidence>
<organism evidence="12 13">
    <name type="scientific">Aerophobetes bacterium</name>
    <dbReference type="NCBI Taxonomy" id="2030807"/>
    <lineage>
        <taxon>Bacteria</taxon>
        <taxon>Candidatus Aerophobota</taxon>
    </lineage>
</organism>
<reference evidence="12 13" key="1">
    <citation type="submission" date="2019-03" db="EMBL/GenBank/DDBJ databases">
        <title>Metabolic potential of uncultured bacteria and archaea associated with petroleum seepage in deep-sea sediments.</title>
        <authorList>
            <person name="Dong X."/>
            <person name="Hubert C."/>
        </authorList>
    </citation>
    <scope>NUCLEOTIDE SEQUENCE [LARGE SCALE GENOMIC DNA]</scope>
    <source>
        <strain evidence="12">E29_bin52</strain>
    </source>
</reference>
<evidence type="ECO:0000256" key="6">
    <source>
        <dbReference type="ARBA" id="ARBA00022692"/>
    </source>
</evidence>
<dbReference type="EMBL" id="SOIZ01000355">
    <property type="protein sequence ID" value="TET59527.1"/>
    <property type="molecule type" value="Genomic_DNA"/>
</dbReference>
<keyword evidence="2" id="KW-0813">Transport</keyword>
<keyword evidence="7 11" id="KW-1133">Transmembrane helix</keyword>
<evidence type="ECO:0000256" key="1">
    <source>
        <dbReference type="ARBA" id="ARBA00004651"/>
    </source>
</evidence>
<feature type="transmembrane region" description="Helical" evidence="11">
    <location>
        <begin position="259"/>
        <end position="286"/>
    </location>
</feature>
<protein>
    <recommendedName>
        <fullName evidence="10">Xylose transport system permease protein XylH</fullName>
    </recommendedName>
</protein>
<evidence type="ECO:0000256" key="8">
    <source>
        <dbReference type="ARBA" id="ARBA00023136"/>
    </source>
</evidence>
<evidence type="ECO:0000313" key="13">
    <source>
        <dbReference type="Proteomes" id="UP000319130"/>
    </source>
</evidence>
<keyword evidence="6 11" id="KW-0812">Transmembrane</keyword>
<evidence type="ECO:0000256" key="7">
    <source>
        <dbReference type="ARBA" id="ARBA00022989"/>
    </source>
</evidence>
<feature type="transmembrane region" description="Helical" evidence="11">
    <location>
        <begin position="74"/>
        <end position="91"/>
    </location>
</feature>
<dbReference type="InterPro" id="IPR001851">
    <property type="entry name" value="ABC_transp_permease"/>
</dbReference>
<evidence type="ECO:0000256" key="9">
    <source>
        <dbReference type="ARBA" id="ARBA00035611"/>
    </source>
</evidence>
<dbReference type="CDD" id="cd06579">
    <property type="entry name" value="TM_PBP1_transp_AraH_like"/>
    <property type="match status" value="1"/>
</dbReference>
<feature type="transmembrane region" description="Helical" evidence="11">
    <location>
        <begin position="20"/>
        <end position="37"/>
    </location>
</feature>
<proteinExistence type="predicted"/>
<dbReference type="PANTHER" id="PTHR32196">
    <property type="entry name" value="ABC TRANSPORTER PERMEASE PROTEIN YPHD-RELATED-RELATED"/>
    <property type="match status" value="1"/>
</dbReference>
<evidence type="ECO:0000256" key="5">
    <source>
        <dbReference type="ARBA" id="ARBA00022597"/>
    </source>
</evidence>
<dbReference type="GO" id="GO:0022857">
    <property type="term" value="F:transmembrane transporter activity"/>
    <property type="evidence" value="ECO:0007669"/>
    <property type="project" value="InterPro"/>
</dbReference>
<feature type="transmembrane region" description="Helical" evidence="11">
    <location>
        <begin position="140"/>
        <end position="162"/>
    </location>
</feature>
<comment type="subcellular location">
    <subcellularLocation>
        <location evidence="1">Cell membrane</location>
        <topology evidence="1">Multi-pass membrane protein</topology>
    </subcellularLocation>
</comment>
<dbReference type="AlphaFoldDB" id="A0A523VXM3"/>
<keyword evidence="8 11" id="KW-0472">Membrane</keyword>
<keyword evidence="4" id="KW-0997">Cell inner membrane</keyword>
<feature type="transmembrane region" description="Helical" evidence="11">
    <location>
        <begin position="98"/>
        <end position="120"/>
    </location>
</feature>
<dbReference type="Proteomes" id="UP000319130">
    <property type="component" value="Unassembled WGS sequence"/>
</dbReference>
<comment type="function">
    <text evidence="9">Part of the binding-protein-dependent transport system for D-xylose. Probably responsible for the translocation of the substrate across the membrane.</text>
</comment>
<gene>
    <name evidence="12" type="ORF">E3J48_07700</name>
</gene>
<feature type="transmembrane region" description="Helical" evidence="11">
    <location>
        <begin position="174"/>
        <end position="193"/>
    </location>
</feature>
<evidence type="ECO:0000256" key="2">
    <source>
        <dbReference type="ARBA" id="ARBA00022448"/>
    </source>
</evidence>
<keyword evidence="5" id="KW-0762">Sugar transport</keyword>
<feature type="transmembrane region" description="Helical" evidence="11">
    <location>
        <begin position="298"/>
        <end position="318"/>
    </location>
</feature>
<evidence type="ECO:0000256" key="3">
    <source>
        <dbReference type="ARBA" id="ARBA00022475"/>
    </source>
</evidence>
<feature type="transmembrane region" description="Helical" evidence="11">
    <location>
        <begin position="49"/>
        <end position="68"/>
    </location>
</feature>
<evidence type="ECO:0000256" key="4">
    <source>
        <dbReference type="ARBA" id="ARBA00022519"/>
    </source>
</evidence>
<evidence type="ECO:0000313" key="12">
    <source>
        <dbReference type="EMBL" id="TET59527.1"/>
    </source>
</evidence>
<keyword evidence="3" id="KW-1003">Cell membrane</keyword>
<dbReference type="PANTHER" id="PTHR32196:SF32">
    <property type="entry name" value="XYLOSE TRANSPORT SYSTEM PERMEASE PROTEIN XYLH"/>
    <property type="match status" value="1"/>
</dbReference>
<feature type="transmembrane region" description="Helical" evidence="11">
    <location>
        <begin position="219"/>
        <end position="238"/>
    </location>
</feature>
<dbReference type="Pfam" id="PF02653">
    <property type="entry name" value="BPD_transp_2"/>
    <property type="match status" value="1"/>
</dbReference>
<comment type="caution">
    <text evidence="12">The sequence shown here is derived from an EMBL/GenBank/DDBJ whole genome shotgun (WGS) entry which is preliminary data.</text>
</comment>